<keyword evidence="3 11" id="KW-0597">Phosphoprotein</keyword>
<name>A0ABV5ZEM8_9GAMM</name>
<feature type="binding site" evidence="11">
    <location>
        <position position="227"/>
    </location>
    <ligand>
        <name>Mg(2+)</name>
        <dbReference type="ChEBI" id="CHEBI:18420"/>
    </ligand>
</feature>
<dbReference type="SUPFAM" id="SSF56112">
    <property type="entry name" value="Protein kinase-like (PK-like)"/>
    <property type="match status" value="1"/>
</dbReference>
<evidence type="ECO:0000256" key="7">
    <source>
        <dbReference type="ARBA" id="ARBA00022777"/>
    </source>
</evidence>
<keyword evidence="9 11" id="KW-0460">Magnesium</keyword>
<dbReference type="InterPro" id="IPR009465">
    <property type="entry name" value="Spondin_N"/>
</dbReference>
<feature type="active site" evidence="11">
    <location>
        <position position="239"/>
    </location>
</feature>
<evidence type="ECO:0000259" key="12">
    <source>
        <dbReference type="PROSITE" id="PS51020"/>
    </source>
</evidence>
<feature type="site" description="ATP" evidence="11">
    <location>
        <position position="39"/>
    </location>
</feature>
<evidence type="ECO:0000256" key="1">
    <source>
        <dbReference type="ARBA" id="ARBA00022490"/>
    </source>
</evidence>
<keyword evidence="10 11" id="KW-0346">Stress response</keyword>
<evidence type="ECO:0000256" key="11">
    <source>
        <dbReference type="HAMAP-Rule" id="MF_01497"/>
    </source>
</evidence>
<comment type="similarity">
    <text evidence="11">Belongs to the SrkA/RdoA protein kinase family.</text>
</comment>
<dbReference type="PROSITE" id="PS51020">
    <property type="entry name" value="SPONDIN"/>
    <property type="match status" value="1"/>
</dbReference>
<dbReference type="Gene3D" id="3.30.200.70">
    <property type="match status" value="1"/>
</dbReference>
<keyword evidence="8 11" id="KW-0067">ATP-binding</keyword>
<comment type="catalytic activity">
    <reaction evidence="11">
        <text>L-threonyl-[protein] + ATP = O-phospho-L-threonyl-[protein] + ADP + H(+)</text>
        <dbReference type="Rhea" id="RHEA:46608"/>
        <dbReference type="Rhea" id="RHEA-COMP:11060"/>
        <dbReference type="Rhea" id="RHEA-COMP:11605"/>
        <dbReference type="ChEBI" id="CHEBI:15378"/>
        <dbReference type="ChEBI" id="CHEBI:30013"/>
        <dbReference type="ChEBI" id="CHEBI:30616"/>
        <dbReference type="ChEBI" id="CHEBI:61977"/>
        <dbReference type="ChEBI" id="CHEBI:456216"/>
        <dbReference type="EC" id="2.7.11.1"/>
    </reaction>
</comment>
<evidence type="ECO:0000256" key="10">
    <source>
        <dbReference type="ARBA" id="ARBA00023016"/>
    </source>
</evidence>
<evidence type="ECO:0000256" key="9">
    <source>
        <dbReference type="ARBA" id="ARBA00022842"/>
    </source>
</evidence>
<evidence type="ECO:0000313" key="13">
    <source>
        <dbReference type="EMBL" id="MFB9887735.1"/>
    </source>
</evidence>
<gene>
    <name evidence="11" type="primary">srkA</name>
    <name evidence="13" type="ORF">ACFFLH_15065</name>
</gene>
<keyword evidence="1 11" id="KW-0963">Cytoplasm</keyword>
<dbReference type="Pfam" id="PF01636">
    <property type="entry name" value="APH"/>
    <property type="match status" value="1"/>
</dbReference>
<comment type="subcellular location">
    <subcellularLocation>
        <location evidence="11">Cytoplasm</location>
    </subcellularLocation>
</comment>
<keyword evidence="6 11" id="KW-0547">Nucleotide-binding</keyword>
<feature type="domain" description="Spondin" evidence="12">
    <location>
        <begin position="287"/>
        <end position="347"/>
    </location>
</feature>
<accession>A0ABV5ZEM8</accession>
<feature type="active site" description="Proton acceptor" evidence="11">
    <location>
        <position position="222"/>
    </location>
</feature>
<comment type="catalytic activity">
    <reaction evidence="11">
        <text>L-seryl-[protein] + ATP = O-phospho-L-seryl-[protein] + ADP + H(+)</text>
        <dbReference type="Rhea" id="RHEA:17989"/>
        <dbReference type="Rhea" id="RHEA-COMP:9863"/>
        <dbReference type="Rhea" id="RHEA-COMP:11604"/>
        <dbReference type="ChEBI" id="CHEBI:15378"/>
        <dbReference type="ChEBI" id="CHEBI:29999"/>
        <dbReference type="ChEBI" id="CHEBI:30616"/>
        <dbReference type="ChEBI" id="CHEBI:83421"/>
        <dbReference type="ChEBI" id="CHEBI:456216"/>
        <dbReference type="EC" id="2.7.11.1"/>
    </reaction>
</comment>
<keyword evidence="4 11" id="KW-0808">Transferase</keyword>
<protein>
    <recommendedName>
        <fullName evidence="11">Stress response kinase A</fullName>
        <ecNumber evidence="11">2.7.11.1</ecNumber>
    </recommendedName>
    <alternativeName>
        <fullName evidence="11">Serine/threonine-protein kinase SrkA</fullName>
    </alternativeName>
</protein>
<keyword evidence="5 11" id="KW-0479">Metal-binding</keyword>
<comment type="function">
    <text evidence="11">A protein kinase that phosphorylates Ser and Thr residues. Probably acts to suppress the effects of stress linked to accumulation of reactive oxygen species. Probably involved in the extracytoplasmic stress response.</text>
</comment>
<dbReference type="Proteomes" id="UP001589628">
    <property type="component" value="Unassembled WGS sequence"/>
</dbReference>
<evidence type="ECO:0000256" key="6">
    <source>
        <dbReference type="ARBA" id="ARBA00022741"/>
    </source>
</evidence>
<dbReference type="PANTHER" id="PTHR39573:SF1">
    <property type="entry name" value="STRESS RESPONSE KINASE A"/>
    <property type="match status" value="1"/>
</dbReference>
<comment type="subunit">
    <text evidence="11">Monomer.</text>
</comment>
<sequence length="347" mass="40194">MVDAPSNQHPYARLDPDLMLDAIESTGLLSDARLLGLNSYENRVYQVGIEGHAPLIAKFYRPERWSDAAIQEEHTFTRQLRAAELSVVAPLTWAELVADYSAEAGDDYQAEQTLFEYQGFRFALFPRQGGHPPELDNPEHLYQLGQTLGRFHALGATTAFQARHQLSIDLYGHQARTTLLACPLLPNWLRGEYEQKSAELLGLVEQRWHSLQPLTLIRVHGDCHPGNMLWRDERPHFVDFDDAMMAPAVQDIWMLLSGDAQQQQLQLAEVLEGYEEFFAFDRRQLRLCEALRALRLLHYSAWLAKRWQDPAFPLHFPWFERESYWQEHLNALHLQTLALQQQETWLP</sequence>
<reference evidence="13 14" key="1">
    <citation type="submission" date="2024-09" db="EMBL/GenBank/DDBJ databases">
        <authorList>
            <person name="Sun Q."/>
            <person name="Mori K."/>
        </authorList>
    </citation>
    <scope>NUCLEOTIDE SEQUENCE [LARGE SCALE GENOMIC DNA]</scope>
    <source>
        <strain evidence="13 14">ATCC 51285</strain>
    </source>
</reference>
<feature type="binding site" evidence="11">
    <location>
        <position position="239"/>
    </location>
    <ligand>
        <name>Mg(2+)</name>
        <dbReference type="ChEBI" id="CHEBI:18420"/>
    </ligand>
</feature>
<dbReference type="Gene3D" id="1.10.510.10">
    <property type="entry name" value="Transferase(Phosphotransferase) domain 1"/>
    <property type="match status" value="1"/>
</dbReference>
<dbReference type="EC" id="2.7.11.1" evidence="11"/>
<dbReference type="GO" id="GO:0004674">
    <property type="term" value="F:protein serine/threonine kinase activity"/>
    <property type="evidence" value="ECO:0007669"/>
    <property type="project" value="UniProtKB-KW"/>
</dbReference>
<keyword evidence="7 11" id="KW-0418">Kinase</keyword>
<dbReference type="RefSeq" id="WP_027312642.1">
    <property type="nucleotide sequence ID" value="NZ_JBHLZN010000006.1"/>
</dbReference>
<dbReference type="Gene3D" id="1.20.1270.170">
    <property type="match status" value="1"/>
</dbReference>
<evidence type="ECO:0000256" key="5">
    <source>
        <dbReference type="ARBA" id="ARBA00022723"/>
    </source>
</evidence>
<dbReference type="NCBIfam" id="NF008738">
    <property type="entry name" value="PRK11768.1"/>
    <property type="match status" value="1"/>
</dbReference>
<dbReference type="InterPro" id="IPR002575">
    <property type="entry name" value="Aminoglycoside_PTrfase"/>
</dbReference>
<organism evidence="13 14">
    <name type="scientific">Balneatrix alpica</name>
    <dbReference type="NCBI Taxonomy" id="75684"/>
    <lineage>
        <taxon>Bacteria</taxon>
        <taxon>Pseudomonadati</taxon>
        <taxon>Pseudomonadota</taxon>
        <taxon>Gammaproteobacteria</taxon>
        <taxon>Oceanospirillales</taxon>
        <taxon>Balneatrichaceae</taxon>
        <taxon>Balneatrix</taxon>
    </lineage>
</organism>
<dbReference type="HAMAP" id="MF_01497">
    <property type="entry name" value="SrkA_kinase"/>
    <property type="match status" value="1"/>
</dbReference>
<evidence type="ECO:0000313" key="14">
    <source>
        <dbReference type="Proteomes" id="UP001589628"/>
    </source>
</evidence>
<evidence type="ECO:0000256" key="8">
    <source>
        <dbReference type="ARBA" id="ARBA00022840"/>
    </source>
</evidence>
<dbReference type="InterPro" id="IPR032882">
    <property type="entry name" value="SrkA/RdoA"/>
</dbReference>
<dbReference type="PANTHER" id="PTHR39573">
    <property type="entry name" value="STRESS RESPONSE KINASE A"/>
    <property type="match status" value="1"/>
</dbReference>
<keyword evidence="2 11" id="KW-0723">Serine/threonine-protein kinase</keyword>
<dbReference type="EMBL" id="JBHLZN010000006">
    <property type="protein sequence ID" value="MFB9887735.1"/>
    <property type="molecule type" value="Genomic_DNA"/>
</dbReference>
<evidence type="ECO:0000256" key="3">
    <source>
        <dbReference type="ARBA" id="ARBA00022553"/>
    </source>
</evidence>
<comment type="cofactor">
    <cofactor evidence="11">
        <name>Mg(2+)</name>
        <dbReference type="ChEBI" id="CHEBI:18420"/>
    </cofactor>
</comment>
<evidence type="ECO:0000256" key="4">
    <source>
        <dbReference type="ARBA" id="ARBA00022679"/>
    </source>
</evidence>
<dbReference type="InterPro" id="IPR011009">
    <property type="entry name" value="Kinase-like_dom_sf"/>
</dbReference>
<proteinExistence type="inferred from homology"/>
<keyword evidence="14" id="KW-1185">Reference proteome</keyword>
<evidence type="ECO:0000256" key="2">
    <source>
        <dbReference type="ARBA" id="ARBA00022527"/>
    </source>
</evidence>
<comment type="caution">
    <text evidence="13">The sequence shown here is derived from an EMBL/GenBank/DDBJ whole genome shotgun (WGS) entry which is preliminary data.</text>
</comment>